<evidence type="ECO:0000313" key="2">
    <source>
        <dbReference type="Proteomes" id="UP000447833"/>
    </source>
</evidence>
<accession>A0A845EYJ9</accession>
<organism evidence="1 2">
    <name type="scientific">Guptibacillus hwajinpoensis</name>
    <dbReference type="NCBI Taxonomy" id="208199"/>
    <lineage>
        <taxon>Bacteria</taxon>
        <taxon>Bacillati</taxon>
        <taxon>Bacillota</taxon>
        <taxon>Bacilli</taxon>
        <taxon>Bacillales</taxon>
        <taxon>Guptibacillaceae</taxon>
        <taxon>Guptibacillus</taxon>
    </lineage>
</organism>
<dbReference type="EMBL" id="WMEY01000003">
    <property type="protein sequence ID" value="MYL63576.1"/>
    <property type="molecule type" value="Genomic_DNA"/>
</dbReference>
<reference evidence="1 2" key="1">
    <citation type="submission" date="2019-11" db="EMBL/GenBank/DDBJ databases">
        <title>Genome sequences of 17 halophilic strains isolated from different environments.</title>
        <authorList>
            <person name="Furrow R.E."/>
        </authorList>
    </citation>
    <scope>NUCLEOTIDE SEQUENCE [LARGE SCALE GENOMIC DNA]</scope>
    <source>
        <strain evidence="1 2">22506_14_FS</strain>
    </source>
</reference>
<gene>
    <name evidence="1" type="ORF">GLW07_09445</name>
</gene>
<name>A0A845EYJ9_9BACL</name>
<dbReference type="RefSeq" id="WP_160919193.1">
    <property type="nucleotide sequence ID" value="NZ_WMEY01000003.1"/>
</dbReference>
<protein>
    <submittedName>
        <fullName evidence="1">Uncharacterized protein</fullName>
    </submittedName>
</protein>
<comment type="caution">
    <text evidence="1">The sequence shown here is derived from an EMBL/GenBank/DDBJ whole genome shotgun (WGS) entry which is preliminary data.</text>
</comment>
<sequence length="48" mass="5604">MKKKDIQALYKEVKRRRRSGLQETTQPTIKKPGCKSCGKVTWKPNNDQ</sequence>
<dbReference type="AlphaFoldDB" id="A0A845EYJ9"/>
<proteinExistence type="predicted"/>
<dbReference type="Proteomes" id="UP000447833">
    <property type="component" value="Unassembled WGS sequence"/>
</dbReference>
<evidence type="ECO:0000313" key="1">
    <source>
        <dbReference type="EMBL" id="MYL63576.1"/>
    </source>
</evidence>